<feature type="domain" description="NADP-dependent oxidoreductase" evidence="7">
    <location>
        <begin position="18"/>
        <end position="104"/>
    </location>
</feature>
<gene>
    <name evidence="8" type="ORF">H0H81_002629</name>
</gene>
<evidence type="ECO:0000256" key="1">
    <source>
        <dbReference type="ARBA" id="ARBA00007905"/>
    </source>
</evidence>
<feature type="site" description="Lowers pKa of active site Tyr" evidence="6">
    <location>
        <position position="76"/>
    </location>
</feature>
<protein>
    <recommendedName>
        <fullName evidence="7">NADP-dependent oxidoreductase domain-containing protein</fullName>
    </recommendedName>
</protein>
<comment type="caution">
    <text evidence="8">The sequence shown here is derived from an EMBL/GenBank/DDBJ whole genome shotgun (WGS) entry which is preliminary data.</text>
</comment>
<dbReference type="InterPro" id="IPR036812">
    <property type="entry name" value="NAD(P)_OxRdtase_dom_sf"/>
</dbReference>
<evidence type="ECO:0000256" key="2">
    <source>
        <dbReference type="ARBA" id="ARBA00022857"/>
    </source>
</evidence>
<dbReference type="Proteomes" id="UP000717328">
    <property type="component" value="Unassembled WGS sequence"/>
</dbReference>
<feature type="active site" description="Proton donor" evidence="4">
    <location>
        <position position="51"/>
    </location>
</feature>
<proteinExistence type="inferred from homology"/>
<reference evidence="8" key="2">
    <citation type="submission" date="2021-10" db="EMBL/GenBank/DDBJ databases">
        <title>Phylogenomics reveals ancestral predisposition of the termite-cultivated fungus Termitomyces towards a domesticated lifestyle.</title>
        <authorList>
            <person name="Auxier B."/>
            <person name="Grum-Grzhimaylo A."/>
            <person name="Cardenas M.E."/>
            <person name="Lodge J.D."/>
            <person name="Laessoe T."/>
            <person name="Pedersen O."/>
            <person name="Smith M.E."/>
            <person name="Kuyper T.W."/>
            <person name="Franco-Molano E.A."/>
            <person name="Baroni T.J."/>
            <person name="Aanen D.K."/>
        </authorList>
    </citation>
    <scope>NUCLEOTIDE SEQUENCE</scope>
    <source>
        <strain evidence="8">D49</strain>
    </source>
</reference>
<evidence type="ECO:0000313" key="9">
    <source>
        <dbReference type="Proteomes" id="UP000717328"/>
    </source>
</evidence>
<evidence type="ECO:0000256" key="4">
    <source>
        <dbReference type="PIRSR" id="PIRSR000097-1"/>
    </source>
</evidence>
<dbReference type="GO" id="GO:0016616">
    <property type="term" value="F:oxidoreductase activity, acting on the CH-OH group of donors, NAD or NADP as acceptor"/>
    <property type="evidence" value="ECO:0007669"/>
    <property type="project" value="UniProtKB-ARBA"/>
</dbReference>
<feature type="binding site" evidence="5">
    <location>
        <position position="127"/>
    </location>
    <ligand>
        <name>substrate</name>
    </ligand>
</feature>
<reference evidence="8" key="1">
    <citation type="submission" date="2021-02" db="EMBL/GenBank/DDBJ databases">
        <authorList>
            <person name="Nieuwenhuis M."/>
            <person name="Van De Peppel L.J.J."/>
        </authorList>
    </citation>
    <scope>NUCLEOTIDE SEQUENCE</scope>
    <source>
        <strain evidence="8">D49</strain>
    </source>
</reference>
<dbReference type="Gene3D" id="3.20.20.100">
    <property type="entry name" value="NADP-dependent oxidoreductase domain"/>
    <property type="match status" value="1"/>
</dbReference>
<dbReference type="EMBL" id="JABCKI010000008">
    <property type="protein sequence ID" value="KAG5654440.1"/>
    <property type="molecule type" value="Genomic_DNA"/>
</dbReference>
<evidence type="ECO:0000259" key="7">
    <source>
        <dbReference type="Pfam" id="PF00248"/>
    </source>
</evidence>
<keyword evidence="2" id="KW-0521">NADP</keyword>
<evidence type="ECO:0000256" key="3">
    <source>
        <dbReference type="ARBA" id="ARBA00023002"/>
    </source>
</evidence>
<dbReference type="PIRSF" id="PIRSF000097">
    <property type="entry name" value="AKR"/>
    <property type="match status" value="1"/>
</dbReference>
<dbReference type="AlphaFoldDB" id="A0A9P7GS77"/>
<dbReference type="PRINTS" id="PR00069">
    <property type="entry name" value="ALDKETRDTASE"/>
</dbReference>
<comment type="similarity">
    <text evidence="1">Belongs to the aldo/keto reductase family.</text>
</comment>
<dbReference type="Pfam" id="PF00248">
    <property type="entry name" value="Aldo_ket_red"/>
    <property type="match status" value="2"/>
</dbReference>
<dbReference type="PANTHER" id="PTHR43827">
    <property type="entry name" value="2,5-DIKETO-D-GLUCONIC ACID REDUCTASE"/>
    <property type="match status" value="1"/>
</dbReference>
<dbReference type="OrthoDB" id="416253at2759"/>
<name>A0A9P7GS77_9AGAR</name>
<dbReference type="SUPFAM" id="SSF51430">
    <property type="entry name" value="NAD(P)-linked oxidoreductase"/>
    <property type="match status" value="1"/>
</dbReference>
<dbReference type="PANTHER" id="PTHR43827:SF3">
    <property type="entry name" value="NADP-DEPENDENT OXIDOREDUCTASE DOMAIN-CONTAINING PROTEIN"/>
    <property type="match status" value="1"/>
</dbReference>
<dbReference type="InterPro" id="IPR023210">
    <property type="entry name" value="NADP_OxRdtase_dom"/>
</dbReference>
<evidence type="ECO:0000256" key="6">
    <source>
        <dbReference type="PIRSR" id="PIRSR000097-3"/>
    </source>
</evidence>
<keyword evidence="9" id="KW-1185">Reference proteome</keyword>
<evidence type="ECO:0000256" key="5">
    <source>
        <dbReference type="PIRSR" id="PIRSR000097-2"/>
    </source>
</evidence>
<dbReference type="InterPro" id="IPR020471">
    <property type="entry name" value="AKR"/>
</dbReference>
<organism evidence="8 9">
    <name type="scientific">Sphagnurus paluster</name>
    <dbReference type="NCBI Taxonomy" id="117069"/>
    <lineage>
        <taxon>Eukaryota</taxon>
        <taxon>Fungi</taxon>
        <taxon>Dikarya</taxon>
        <taxon>Basidiomycota</taxon>
        <taxon>Agaricomycotina</taxon>
        <taxon>Agaricomycetes</taxon>
        <taxon>Agaricomycetidae</taxon>
        <taxon>Agaricales</taxon>
        <taxon>Tricholomatineae</taxon>
        <taxon>Lyophyllaceae</taxon>
        <taxon>Sphagnurus</taxon>
    </lineage>
</organism>
<evidence type="ECO:0000313" key="8">
    <source>
        <dbReference type="EMBL" id="KAG5654440.1"/>
    </source>
</evidence>
<accession>A0A9P7GS77</accession>
<feature type="domain" description="NADP-dependent oxidoreductase" evidence="7">
    <location>
        <begin position="123"/>
        <end position="279"/>
    </location>
</feature>
<keyword evidence="3" id="KW-0560">Oxidoreductase</keyword>
<sequence>MPASTSVKLNTGAEMPTVGLGTWKSAPGAVEHAVEFALKHGYKSIDTAAAYQNETEVGVGIKASGVARGDFFLTTKLDNPDHENAEAALEKSLKNLGTDYLDLCAFLSVIAIGKGSSRTAWNIGLMHWPAPMTPGSKGPLHGVDWLDTWKSMEKLYKAHPEKLRAIGVSNFSVEFLERLLASAEVVPAVNQIELHPARGIVVTAYSPLGSDNSPLLTHEVVTKIAAKHNVQPANVLISLQANRPGVNVLPKSVTNSRIANNFNIIDLSEEEIKELNDIDKTLHFRACHPSWTGFGSLGFPDCKDADK</sequence>